<dbReference type="HAMAP" id="MF_00114">
    <property type="entry name" value="DeoC_type1"/>
    <property type="match status" value="1"/>
</dbReference>
<dbReference type="RefSeq" id="XP_025355145.1">
    <property type="nucleotide sequence ID" value="XM_025496427.1"/>
</dbReference>
<keyword evidence="5 8" id="KW-0704">Schiff base</keyword>
<accession>A0A316VEV1</accession>
<dbReference type="InterPro" id="IPR011343">
    <property type="entry name" value="DeoC"/>
</dbReference>
<dbReference type="AlphaFoldDB" id="A0A316VEV1"/>
<dbReference type="Gene3D" id="3.20.20.70">
    <property type="entry name" value="Aldolase class I"/>
    <property type="match status" value="1"/>
</dbReference>
<comment type="catalytic activity">
    <reaction evidence="7">
        <text>2-deoxy-D-ribose 5-phosphate = D-glyceraldehyde 3-phosphate + acetaldehyde</text>
        <dbReference type="Rhea" id="RHEA:12821"/>
        <dbReference type="ChEBI" id="CHEBI:15343"/>
        <dbReference type="ChEBI" id="CHEBI:59776"/>
        <dbReference type="ChEBI" id="CHEBI:62877"/>
        <dbReference type="EC" id="4.1.2.4"/>
    </reaction>
</comment>
<dbReference type="GeneID" id="37018208"/>
<feature type="active site" description="Proton donor/acceptor" evidence="8">
    <location>
        <position position="211"/>
    </location>
</feature>
<keyword evidence="10" id="KW-1185">Reference proteome</keyword>
<dbReference type="STRING" id="1280837.A0A316VEV1"/>
<dbReference type="GO" id="GO:0009264">
    <property type="term" value="P:deoxyribonucleotide catabolic process"/>
    <property type="evidence" value="ECO:0007669"/>
    <property type="project" value="InterPro"/>
</dbReference>
<protein>
    <recommendedName>
        <fullName evidence="2">deoxyribose-phosphate aldolase</fullName>
        <ecNumber evidence="2">4.1.2.4</ecNumber>
    </recommendedName>
    <alternativeName>
        <fullName evidence="6">2-deoxy-D-ribose 5-phosphate aldolase</fullName>
    </alternativeName>
</protein>
<evidence type="ECO:0000313" key="10">
    <source>
        <dbReference type="Proteomes" id="UP000245771"/>
    </source>
</evidence>
<dbReference type="GO" id="GO:0004139">
    <property type="term" value="F:deoxyribose-phosphate aldolase activity"/>
    <property type="evidence" value="ECO:0007669"/>
    <property type="project" value="UniProtKB-EC"/>
</dbReference>
<dbReference type="GO" id="GO:0005737">
    <property type="term" value="C:cytoplasm"/>
    <property type="evidence" value="ECO:0007669"/>
    <property type="project" value="InterPro"/>
</dbReference>
<dbReference type="SMART" id="SM01133">
    <property type="entry name" value="DeoC"/>
    <property type="match status" value="1"/>
</dbReference>
<gene>
    <name evidence="9" type="ORF">FA14DRAFT_120775</name>
</gene>
<dbReference type="EC" id="4.1.2.4" evidence="2"/>
<dbReference type="CDD" id="cd00959">
    <property type="entry name" value="DeoC"/>
    <property type="match status" value="1"/>
</dbReference>
<dbReference type="PANTHER" id="PTHR10889">
    <property type="entry name" value="DEOXYRIBOSE-PHOSPHATE ALDOLASE"/>
    <property type="match status" value="1"/>
</dbReference>
<evidence type="ECO:0000256" key="3">
    <source>
        <dbReference type="ARBA" id="ARBA00022490"/>
    </source>
</evidence>
<evidence type="ECO:0000256" key="7">
    <source>
        <dbReference type="ARBA" id="ARBA00048791"/>
    </source>
</evidence>
<dbReference type="PANTHER" id="PTHR10889:SF1">
    <property type="entry name" value="DEOXYRIBOSE-PHOSPHATE ALDOLASE"/>
    <property type="match status" value="1"/>
</dbReference>
<feature type="active site" description="Schiff-base intermediate with acetaldehyde" evidence="8">
    <location>
        <position position="181"/>
    </location>
</feature>
<sequence length="259" mass="26926">MSAPSLEEIQTLLSQIPQDLPPLNPAPSIPDNVASIIDHTLLAPNALPTEIEQCCRDAIELNAATVCVNSSMVAIAAKALQGTHVKPICTIGFPFGAGNTQGKVQETQKAQEDGAQEIDMVQNVGLLRAGKYGEVFEEIAAIAQAAKPAKLKVIIETCYLTREEIAISTLLACKAGAAFVKTSTGYGSGGAKAEDIRLMYQIASAHDVKVKASGGIRTAEKVKEMVANGASRIGASGTRAIVAEFKTGATSQQAAGSGY</sequence>
<proteinExistence type="inferred from homology"/>
<dbReference type="InParanoid" id="A0A316VEV1"/>
<dbReference type="OrthoDB" id="70823at2759"/>
<keyword evidence="3" id="KW-0963">Cytoplasm</keyword>
<dbReference type="InterPro" id="IPR028581">
    <property type="entry name" value="DeoC_typeI"/>
</dbReference>
<dbReference type="InterPro" id="IPR013785">
    <property type="entry name" value="Aldolase_TIM"/>
</dbReference>
<dbReference type="UniPathway" id="UPA00002">
    <property type="reaction ID" value="UER00468"/>
</dbReference>
<dbReference type="Pfam" id="PF01791">
    <property type="entry name" value="DeoC"/>
    <property type="match status" value="1"/>
</dbReference>
<evidence type="ECO:0000256" key="1">
    <source>
        <dbReference type="ARBA" id="ARBA00010936"/>
    </source>
</evidence>
<dbReference type="PIRSF" id="PIRSF001357">
    <property type="entry name" value="DeoC"/>
    <property type="match status" value="1"/>
</dbReference>
<comment type="similarity">
    <text evidence="1">Belongs to the DeoC/FbaB aldolase family. DeoC type 1 subfamily.</text>
</comment>
<dbReference type="InterPro" id="IPR002915">
    <property type="entry name" value="DeoC/FbaB/LacD_aldolase"/>
</dbReference>
<dbReference type="NCBIfam" id="TIGR00126">
    <property type="entry name" value="deoC"/>
    <property type="match status" value="1"/>
</dbReference>
<reference evidence="9 10" key="1">
    <citation type="journal article" date="2018" name="Mol. Biol. Evol.">
        <title>Broad Genomic Sampling Reveals a Smut Pathogenic Ancestry of the Fungal Clade Ustilaginomycotina.</title>
        <authorList>
            <person name="Kijpornyongpan T."/>
            <person name="Mondo S.J."/>
            <person name="Barry K."/>
            <person name="Sandor L."/>
            <person name="Lee J."/>
            <person name="Lipzen A."/>
            <person name="Pangilinan J."/>
            <person name="LaButti K."/>
            <person name="Hainaut M."/>
            <person name="Henrissat B."/>
            <person name="Grigoriev I.V."/>
            <person name="Spatafora J.W."/>
            <person name="Aime M.C."/>
        </authorList>
    </citation>
    <scope>NUCLEOTIDE SEQUENCE [LARGE SCALE GENOMIC DNA]</scope>
    <source>
        <strain evidence="9 10">MCA 3882</strain>
    </source>
</reference>
<dbReference type="GO" id="GO:0016052">
    <property type="term" value="P:carbohydrate catabolic process"/>
    <property type="evidence" value="ECO:0007669"/>
    <property type="project" value="TreeGrafter"/>
</dbReference>
<evidence type="ECO:0000256" key="8">
    <source>
        <dbReference type="PIRSR" id="PIRSR001357-50"/>
    </source>
</evidence>
<evidence type="ECO:0000256" key="2">
    <source>
        <dbReference type="ARBA" id="ARBA00012515"/>
    </source>
</evidence>
<dbReference type="EMBL" id="KZ819603">
    <property type="protein sequence ID" value="PWN34843.1"/>
    <property type="molecule type" value="Genomic_DNA"/>
</dbReference>
<dbReference type="FunFam" id="3.20.20.70:FF:000044">
    <property type="entry name" value="Deoxyribose-phosphate aldolase"/>
    <property type="match status" value="1"/>
</dbReference>
<evidence type="ECO:0000313" key="9">
    <source>
        <dbReference type="EMBL" id="PWN34843.1"/>
    </source>
</evidence>
<evidence type="ECO:0000256" key="6">
    <source>
        <dbReference type="ARBA" id="ARBA00032755"/>
    </source>
</evidence>
<name>A0A316VEV1_9BASI</name>
<keyword evidence="4" id="KW-0456">Lyase</keyword>
<organism evidence="9 10">
    <name type="scientific">Meira miltonrushii</name>
    <dbReference type="NCBI Taxonomy" id="1280837"/>
    <lineage>
        <taxon>Eukaryota</taxon>
        <taxon>Fungi</taxon>
        <taxon>Dikarya</taxon>
        <taxon>Basidiomycota</taxon>
        <taxon>Ustilaginomycotina</taxon>
        <taxon>Exobasidiomycetes</taxon>
        <taxon>Exobasidiales</taxon>
        <taxon>Brachybasidiaceae</taxon>
        <taxon>Meira</taxon>
    </lineage>
</organism>
<dbReference type="GO" id="GO:0046386">
    <property type="term" value="P:deoxyribose phosphate catabolic process"/>
    <property type="evidence" value="ECO:0007669"/>
    <property type="project" value="UniProtKB-UniPathway"/>
</dbReference>
<dbReference type="SUPFAM" id="SSF51569">
    <property type="entry name" value="Aldolase"/>
    <property type="match status" value="1"/>
</dbReference>
<evidence type="ECO:0000256" key="4">
    <source>
        <dbReference type="ARBA" id="ARBA00023239"/>
    </source>
</evidence>
<evidence type="ECO:0000256" key="5">
    <source>
        <dbReference type="ARBA" id="ARBA00023270"/>
    </source>
</evidence>
<dbReference type="Proteomes" id="UP000245771">
    <property type="component" value="Unassembled WGS sequence"/>
</dbReference>